<dbReference type="Pfam" id="PF00929">
    <property type="entry name" value="RNase_T"/>
    <property type="match status" value="1"/>
</dbReference>
<dbReference type="EMBL" id="CP058214">
    <property type="protein sequence ID" value="QPC43360.1"/>
    <property type="molecule type" value="Genomic_DNA"/>
</dbReference>
<evidence type="ECO:0000256" key="11">
    <source>
        <dbReference type="ARBA" id="ARBA00022842"/>
    </source>
</evidence>
<name>A0A7S8C4Q0_9HYPH</name>
<keyword evidence="11 19" id="KW-0460">Magnesium</keyword>
<dbReference type="GO" id="GO:0045004">
    <property type="term" value="P:DNA replication proofreading"/>
    <property type="evidence" value="ECO:0007669"/>
    <property type="project" value="TreeGrafter"/>
</dbReference>
<keyword evidence="5 20" id="KW-0548">Nucleotidyltransferase</keyword>
<evidence type="ECO:0000256" key="3">
    <source>
        <dbReference type="ARBA" id="ARBA00020352"/>
    </source>
</evidence>
<evidence type="ECO:0000256" key="5">
    <source>
        <dbReference type="ARBA" id="ARBA00022695"/>
    </source>
</evidence>
<dbReference type="InterPro" id="IPR036397">
    <property type="entry name" value="RNaseH_sf"/>
</dbReference>
<evidence type="ECO:0000256" key="15">
    <source>
        <dbReference type="ARBA" id="ARBA00026073"/>
    </source>
</evidence>
<feature type="binding site" evidence="19">
    <location>
        <position position="9"/>
    </location>
    <ligand>
        <name>a divalent metal cation</name>
        <dbReference type="ChEBI" id="CHEBI:60240"/>
        <label>1</label>
        <note>catalytic</note>
    </ligand>
</feature>
<keyword evidence="13 19" id="KW-0464">Manganese</keyword>
<evidence type="ECO:0000256" key="10">
    <source>
        <dbReference type="ARBA" id="ARBA00022839"/>
    </source>
</evidence>
<evidence type="ECO:0000256" key="12">
    <source>
        <dbReference type="ARBA" id="ARBA00022932"/>
    </source>
</evidence>
<dbReference type="GO" id="GO:0003677">
    <property type="term" value="F:DNA binding"/>
    <property type="evidence" value="ECO:0007669"/>
    <property type="project" value="InterPro"/>
</dbReference>
<keyword evidence="12 20" id="KW-0239">DNA-directed DNA polymerase</keyword>
<dbReference type="GO" id="GO:0046872">
    <property type="term" value="F:metal ion binding"/>
    <property type="evidence" value="ECO:0007669"/>
    <property type="project" value="UniProtKB-KW"/>
</dbReference>
<dbReference type="RefSeq" id="WP_213160722.1">
    <property type="nucleotide sequence ID" value="NZ_CP058214.1"/>
</dbReference>
<dbReference type="AlphaFoldDB" id="A0A7S8C4Q0"/>
<dbReference type="NCBIfam" id="NF004316">
    <property type="entry name" value="PRK05711.1"/>
    <property type="match status" value="1"/>
</dbReference>
<dbReference type="CDD" id="cd06131">
    <property type="entry name" value="DNA_pol_III_epsilon_Ecoli_like"/>
    <property type="match status" value="1"/>
</dbReference>
<evidence type="ECO:0000256" key="14">
    <source>
        <dbReference type="ARBA" id="ARBA00025483"/>
    </source>
</evidence>
<dbReference type="NCBIfam" id="TIGR01406">
    <property type="entry name" value="dnaQ_proteo"/>
    <property type="match status" value="1"/>
</dbReference>
<gene>
    <name evidence="20 22" type="primary">dnaQ</name>
    <name evidence="22" type="ORF">HW532_12045</name>
</gene>
<feature type="binding site" evidence="18">
    <location>
        <position position="9"/>
    </location>
    <ligand>
        <name>substrate</name>
    </ligand>
</feature>
<comment type="function">
    <text evidence="14 20">DNA polymerase III is a complex, multichain enzyme responsible for most of the replicative synthesis in bacteria. The epsilon subunit contain the editing function and is a proofreading 3'-5' exonuclease.</text>
</comment>
<comment type="cofactor">
    <cofactor evidence="1 20">
        <name>Mn(2+)</name>
        <dbReference type="ChEBI" id="CHEBI:29035"/>
    </cofactor>
</comment>
<dbReference type="PANTHER" id="PTHR30231">
    <property type="entry name" value="DNA POLYMERASE III SUBUNIT EPSILON"/>
    <property type="match status" value="1"/>
</dbReference>
<keyword evidence="4 20" id="KW-0808">Transferase</keyword>
<feature type="active site" description="Proton acceptor" evidence="17">
    <location>
        <position position="150"/>
    </location>
</feature>
<feature type="binding site" evidence="18">
    <location>
        <position position="57"/>
    </location>
    <ligand>
        <name>substrate</name>
    </ligand>
</feature>
<dbReference type="InterPro" id="IPR006309">
    <property type="entry name" value="DnaQ_proteo"/>
</dbReference>
<evidence type="ECO:0000256" key="6">
    <source>
        <dbReference type="ARBA" id="ARBA00022705"/>
    </source>
</evidence>
<sequence length="229" mass="25421">MREIVLDTETTGLEVRDGHRIIEIGGVELVNHIPSGNNFHVYINPERQVDAGALDVHGLSNEFLADKPLFAAIAEDFVAFIEDAVLIIHNASFDIGFLNAELDRLGHPPIPDEQVIDTLRIARQRHPMGPNNLDALCRRYNVDNSKRDKHGALLDAELLADVYIELIGAREPHLTLIEESASRSAATVRRAPVKARPAPLPPRISEAERAAHERFVETLGETAIWKDMA</sequence>
<evidence type="ECO:0000256" key="9">
    <source>
        <dbReference type="ARBA" id="ARBA00022801"/>
    </source>
</evidence>
<dbReference type="EC" id="2.7.7.7" evidence="2 20"/>
<evidence type="ECO:0000256" key="2">
    <source>
        <dbReference type="ARBA" id="ARBA00012417"/>
    </source>
</evidence>
<dbReference type="SUPFAM" id="SSF53098">
    <property type="entry name" value="Ribonuclease H-like"/>
    <property type="match status" value="1"/>
</dbReference>
<feature type="domain" description="Exonuclease" evidence="21">
    <location>
        <begin position="2"/>
        <end position="172"/>
    </location>
</feature>
<dbReference type="InterPro" id="IPR006054">
    <property type="entry name" value="DnaQ"/>
</dbReference>
<dbReference type="SMART" id="SM00479">
    <property type="entry name" value="EXOIII"/>
    <property type="match status" value="1"/>
</dbReference>
<keyword evidence="6 20" id="KW-0235">DNA replication</keyword>
<keyword evidence="8 19" id="KW-0479">Metal-binding</keyword>
<comment type="catalytic activity">
    <reaction evidence="16 20">
        <text>DNA(n) + a 2'-deoxyribonucleoside 5'-triphosphate = DNA(n+1) + diphosphate</text>
        <dbReference type="Rhea" id="RHEA:22508"/>
        <dbReference type="Rhea" id="RHEA-COMP:17339"/>
        <dbReference type="Rhea" id="RHEA-COMP:17340"/>
        <dbReference type="ChEBI" id="CHEBI:33019"/>
        <dbReference type="ChEBI" id="CHEBI:61560"/>
        <dbReference type="ChEBI" id="CHEBI:173112"/>
        <dbReference type="EC" id="2.7.7.7"/>
    </reaction>
</comment>
<dbReference type="GO" id="GO:0005829">
    <property type="term" value="C:cytosol"/>
    <property type="evidence" value="ECO:0007669"/>
    <property type="project" value="TreeGrafter"/>
</dbReference>
<feature type="binding site" evidence="19">
    <location>
        <position position="155"/>
    </location>
    <ligand>
        <name>a divalent metal cation</name>
        <dbReference type="ChEBI" id="CHEBI:60240"/>
        <label>1</label>
        <note>catalytic</note>
    </ligand>
</feature>
<keyword evidence="7 20" id="KW-0540">Nuclease</keyword>
<accession>A0A7S8C4Q0</accession>
<evidence type="ECO:0000256" key="7">
    <source>
        <dbReference type="ARBA" id="ARBA00022722"/>
    </source>
</evidence>
<evidence type="ECO:0000256" key="20">
    <source>
        <dbReference type="RuleBase" id="RU364087"/>
    </source>
</evidence>
<feature type="binding site" evidence="18">
    <location>
        <position position="7"/>
    </location>
    <ligand>
        <name>substrate</name>
    </ligand>
</feature>
<comment type="cofactor">
    <cofactor evidence="19">
        <name>Mg(2+)</name>
        <dbReference type="ChEBI" id="CHEBI:18420"/>
    </cofactor>
    <cofactor evidence="19">
        <name>Mn(2+)</name>
        <dbReference type="ChEBI" id="CHEBI:29035"/>
    </cofactor>
    <text evidence="19">Binds 2 divalent metal cations. Magnesium or manganese.</text>
</comment>
<dbReference type="Proteomes" id="UP000593594">
    <property type="component" value="Chromosome"/>
</dbReference>
<evidence type="ECO:0000259" key="21">
    <source>
        <dbReference type="SMART" id="SM00479"/>
    </source>
</evidence>
<dbReference type="Gene3D" id="3.30.420.10">
    <property type="entry name" value="Ribonuclease H-like superfamily/Ribonuclease H"/>
    <property type="match status" value="1"/>
</dbReference>
<comment type="subunit">
    <text evidence="15 20">DNA polymerase III contains a core (composed of alpha, epsilon and theta chains) that associates with a tau subunit. This core dimerizes to form the POLIII' complex. PolIII' associates with the gamma complex (composed of gamma, delta, delta', psi and chi chains) and with the beta chain to form the complete DNA polymerase III complex.</text>
</comment>
<feature type="binding site" evidence="19">
    <location>
        <position position="7"/>
    </location>
    <ligand>
        <name>a divalent metal cation</name>
        <dbReference type="ChEBI" id="CHEBI:60240"/>
        <label>1</label>
        <note>catalytic</note>
    </ligand>
</feature>
<protein>
    <recommendedName>
        <fullName evidence="3 20">DNA polymerase III subunit epsilon</fullName>
        <ecNumber evidence="2 20">2.7.7.7</ecNumber>
    </recommendedName>
</protein>
<evidence type="ECO:0000256" key="8">
    <source>
        <dbReference type="ARBA" id="ARBA00022723"/>
    </source>
</evidence>
<dbReference type="KEGG" id="kmn:HW532_12045"/>
<reference evidence="22 23" key="1">
    <citation type="submission" date="2020-06" db="EMBL/GenBank/DDBJ databases">
        <title>Genome sequence of 2 isolates from Red Sea Mangroves.</title>
        <authorList>
            <person name="Sefrji F."/>
            <person name="Michoud G."/>
            <person name="Merlino G."/>
            <person name="Daffonchio D."/>
        </authorList>
    </citation>
    <scope>NUCLEOTIDE SEQUENCE [LARGE SCALE GENOMIC DNA]</scope>
    <source>
        <strain evidence="22 23">R1DC25</strain>
    </source>
</reference>
<evidence type="ECO:0000256" key="16">
    <source>
        <dbReference type="ARBA" id="ARBA00049244"/>
    </source>
</evidence>
<dbReference type="InterPro" id="IPR012337">
    <property type="entry name" value="RNaseH-like_sf"/>
</dbReference>
<proteinExistence type="predicted"/>
<dbReference type="InterPro" id="IPR013520">
    <property type="entry name" value="Ribonucl_H"/>
</dbReference>
<evidence type="ECO:0000256" key="17">
    <source>
        <dbReference type="PIRSR" id="PIRSR606309-1"/>
    </source>
</evidence>
<dbReference type="GO" id="GO:0008408">
    <property type="term" value="F:3'-5' exonuclease activity"/>
    <property type="evidence" value="ECO:0007669"/>
    <property type="project" value="TreeGrafter"/>
</dbReference>
<keyword evidence="23" id="KW-1185">Reference proteome</keyword>
<evidence type="ECO:0000256" key="19">
    <source>
        <dbReference type="PIRSR" id="PIRSR606309-3"/>
    </source>
</evidence>
<evidence type="ECO:0000313" key="23">
    <source>
        <dbReference type="Proteomes" id="UP000593594"/>
    </source>
</evidence>
<keyword evidence="9 20" id="KW-0378">Hydrolase</keyword>
<evidence type="ECO:0000256" key="13">
    <source>
        <dbReference type="ARBA" id="ARBA00023211"/>
    </source>
</evidence>
<keyword evidence="10 20" id="KW-0269">Exonuclease</keyword>
<organism evidence="22 23">
    <name type="scientific">Kaustia mangrovi</name>
    <dbReference type="NCBI Taxonomy" id="2593653"/>
    <lineage>
        <taxon>Bacteria</taxon>
        <taxon>Pseudomonadati</taxon>
        <taxon>Pseudomonadota</taxon>
        <taxon>Alphaproteobacteria</taxon>
        <taxon>Hyphomicrobiales</taxon>
        <taxon>Parvibaculaceae</taxon>
        <taxon>Kaustia</taxon>
    </lineage>
</organism>
<evidence type="ECO:0000256" key="18">
    <source>
        <dbReference type="PIRSR" id="PIRSR606309-2"/>
    </source>
</evidence>
<dbReference type="PANTHER" id="PTHR30231:SF41">
    <property type="entry name" value="DNA POLYMERASE III SUBUNIT EPSILON"/>
    <property type="match status" value="1"/>
</dbReference>
<dbReference type="GO" id="GO:0003887">
    <property type="term" value="F:DNA-directed DNA polymerase activity"/>
    <property type="evidence" value="ECO:0007669"/>
    <property type="project" value="UniProtKB-KW"/>
</dbReference>
<feature type="binding site" evidence="18">
    <location>
        <position position="155"/>
    </location>
    <ligand>
        <name>substrate</name>
    </ligand>
</feature>
<evidence type="ECO:0000313" key="22">
    <source>
        <dbReference type="EMBL" id="QPC43360.1"/>
    </source>
</evidence>
<dbReference type="FunFam" id="3.30.420.10:FF:000012">
    <property type="entry name" value="DNA polymerase III subunit epsilon"/>
    <property type="match status" value="1"/>
</dbReference>
<evidence type="ECO:0000256" key="1">
    <source>
        <dbReference type="ARBA" id="ARBA00001936"/>
    </source>
</evidence>
<evidence type="ECO:0000256" key="4">
    <source>
        <dbReference type="ARBA" id="ARBA00022679"/>
    </source>
</evidence>
<dbReference type="NCBIfam" id="TIGR00573">
    <property type="entry name" value="dnaq"/>
    <property type="match status" value="1"/>
</dbReference>